<keyword evidence="2" id="KW-1185">Reference proteome</keyword>
<dbReference type="OrthoDB" id="2489132at2"/>
<evidence type="ECO:0000313" key="2">
    <source>
        <dbReference type="Proteomes" id="UP000203589"/>
    </source>
</evidence>
<dbReference type="KEGG" id="aht:ANTHELSMS3_03301"/>
<accession>A0A222E6V3</accession>
<proteinExistence type="predicted"/>
<gene>
    <name evidence="1" type="ORF">ANTHELSMS3_03301</name>
</gene>
<sequence>MDKILRPIEEPLLDSVSRIVFCACVDTNGWLPTHNRKFPSYTARTRSGTLRIANFDDRAGAKTRRNARPLLPQANRRDMGGSEFVMMKYLAVRNTLRALHWGGWRLAYRF</sequence>
<dbReference type="AlphaFoldDB" id="A0A222E6V3"/>
<dbReference type="Proteomes" id="UP000203589">
    <property type="component" value="Chromosome"/>
</dbReference>
<protein>
    <submittedName>
        <fullName evidence="1">Chemotaxis protein</fullName>
    </submittedName>
</protein>
<dbReference type="EMBL" id="CP022540">
    <property type="protein sequence ID" value="ASP21937.1"/>
    <property type="molecule type" value="Genomic_DNA"/>
</dbReference>
<reference evidence="1 2" key="1">
    <citation type="submission" date="2017-07" db="EMBL/GenBank/DDBJ databases">
        <title>Genome Sequence of Antarctobacter heliothermus Strain SMS3 Isolated from a culture of the Diatom Skeletonema marinoi.</title>
        <authorList>
            <person name="Topel M."/>
            <person name="Pinder M.I.M."/>
            <person name="Johansson O.N."/>
            <person name="Kourtchenko O."/>
            <person name="Godhe A."/>
            <person name="Clarke A.K."/>
        </authorList>
    </citation>
    <scope>NUCLEOTIDE SEQUENCE [LARGE SCALE GENOMIC DNA]</scope>
    <source>
        <strain evidence="1 2">SMS3</strain>
    </source>
</reference>
<name>A0A222E6V3_9RHOB</name>
<organism evidence="1 2">
    <name type="scientific">Antarctobacter heliothermus</name>
    <dbReference type="NCBI Taxonomy" id="74033"/>
    <lineage>
        <taxon>Bacteria</taxon>
        <taxon>Pseudomonadati</taxon>
        <taxon>Pseudomonadota</taxon>
        <taxon>Alphaproteobacteria</taxon>
        <taxon>Rhodobacterales</taxon>
        <taxon>Roseobacteraceae</taxon>
        <taxon>Antarctobacter</taxon>
    </lineage>
</organism>
<evidence type="ECO:0000313" key="1">
    <source>
        <dbReference type="EMBL" id="ASP21937.1"/>
    </source>
</evidence>